<feature type="transmembrane region" description="Helical" evidence="6">
    <location>
        <begin position="126"/>
        <end position="147"/>
    </location>
</feature>
<feature type="transmembrane region" description="Helical" evidence="6">
    <location>
        <begin position="338"/>
        <end position="363"/>
    </location>
</feature>
<feature type="transmembrane region" description="Helical" evidence="6">
    <location>
        <begin position="394"/>
        <end position="417"/>
    </location>
</feature>
<feature type="transmembrane region" description="Helical" evidence="6">
    <location>
        <begin position="370"/>
        <end position="388"/>
    </location>
</feature>
<evidence type="ECO:0000256" key="6">
    <source>
        <dbReference type="SAM" id="Phobius"/>
    </source>
</evidence>
<dbReference type="EMBL" id="RPHB01000003">
    <property type="protein sequence ID" value="MBW3467532.1"/>
    <property type="molecule type" value="Genomic_DNA"/>
</dbReference>
<proteinExistence type="predicted"/>
<comment type="caution">
    <text evidence="7">The sequence shown here is derived from an EMBL/GenBank/DDBJ whole genome shotgun (WGS) entry which is preliminary data.</text>
</comment>
<organism evidence="7 8">
    <name type="scientific">Arthrospiribacter ruber</name>
    <dbReference type="NCBI Taxonomy" id="2487934"/>
    <lineage>
        <taxon>Bacteria</taxon>
        <taxon>Pseudomonadati</taxon>
        <taxon>Bacteroidota</taxon>
        <taxon>Cytophagia</taxon>
        <taxon>Cytophagales</taxon>
        <taxon>Cyclobacteriaceae</taxon>
        <taxon>Arthrospiribacter</taxon>
    </lineage>
</organism>
<evidence type="ECO:0000313" key="7">
    <source>
        <dbReference type="EMBL" id="MBW3467532.1"/>
    </source>
</evidence>
<protein>
    <submittedName>
        <fullName evidence="7">Flippase</fullName>
    </submittedName>
</protein>
<keyword evidence="2" id="KW-1003">Cell membrane</keyword>
<evidence type="ECO:0000256" key="3">
    <source>
        <dbReference type="ARBA" id="ARBA00022692"/>
    </source>
</evidence>
<evidence type="ECO:0000256" key="1">
    <source>
        <dbReference type="ARBA" id="ARBA00004651"/>
    </source>
</evidence>
<dbReference type="PANTHER" id="PTHR30250:SF11">
    <property type="entry name" value="O-ANTIGEN TRANSPORTER-RELATED"/>
    <property type="match status" value="1"/>
</dbReference>
<evidence type="ECO:0000256" key="5">
    <source>
        <dbReference type="ARBA" id="ARBA00023136"/>
    </source>
</evidence>
<keyword evidence="4 6" id="KW-1133">Transmembrane helix</keyword>
<keyword evidence="5 6" id="KW-0472">Membrane</keyword>
<dbReference type="Pfam" id="PF01943">
    <property type="entry name" value="Polysacc_synt"/>
    <property type="match status" value="1"/>
</dbReference>
<keyword evidence="3 6" id="KW-0812">Transmembrane</keyword>
<name>A0A951MCH8_9BACT</name>
<comment type="subcellular location">
    <subcellularLocation>
        <location evidence="1">Cell membrane</location>
        <topology evidence="1">Multi-pass membrane protein</topology>
    </subcellularLocation>
</comment>
<sequence>MLEKISSFPFSHLIRNKSIQNFIFLVIIQASNILISLISMPLLIQSIGVDQFGLVNLALSVIILLNILVGFGYNLSGPREVAIQQGNKEQLSHLFSNIISSKILMAACASLLILIGVYVLDLFKEYQTILVFSCLLLFSEATLPLWFFQGMEKMKLISIANVFSKLLFLMGIVLFIHQPEQAKWVNFLLGGSGFAINSLLLLYVHYEMEIRFYKPRFVQVFKSLKENTLLFLSNLASHISINGGLIVLSFFSAAATLGMFSLAERITMVLRMLPALIIQAIYPNASKLYQDNLPRFFNFLKKTYLIALLLGAGLSVFTFFTAGFIVEILAKERLEEAILFLKILAFVPFLACLNIINVTMLLVTDQKDQLFKASWQMCIYMLIASVGLTSQFGGIGLCIALLSTEVVIFLICTILIYKKNKDLYYGFQKALFGSSHHP</sequence>
<dbReference type="PANTHER" id="PTHR30250">
    <property type="entry name" value="PST FAMILY PREDICTED COLANIC ACID TRANSPORTER"/>
    <property type="match status" value="1"/>
</dbReference>
<feature type="transmembrane region" description="Helical" evidence="6">
    <location>
        <begin position="159"/>
        <end position="178"/>
    </location>
</feature>
<dbReference type="AlphaFoldDB" id="A0A951MCH8"/>
<evidence type="ECO:0000256" key="4">
    <source>
        <dbReference type="ARBA" id="ARBA00022989"/>
    </source>
</evidence>
<evidence type="ECO:0000313" key="8">
    <source>
        <dbReference type="Proteomes" id="UP000727490"/>
    </source>
</evidence>
<feature type="transmembrane region" description="Helical" evidence="6">
    <location>
        <begin position="227"/>
        <end position="260"/>
    </location>
</feature>
<feature type="transmembrane region" description="Helical" evidence="6">
    <location>
        <begin position="21"/>
        <end position="42"/>
    </location>
</feature>
<reference evidence="7 8" key="1">
    <citation type="journal article" date="2020" name="Syst. Appl. Microbiol.">
        <title>Arthrospiribacter ruber gen. nov., sp. nov., a novel bacterium isolated from Arthrospira cultures.</title>
        <authorList>
            <person name="Waleron M."/>
            <person name="Misztak A."/>
            <person name="Waleron M.M."/>
            <person name="Furmaniak M."/>
            <person name="Mrozik A."/>
            <person name="Waleron K."/>
        </authorList>
    </citation>
    <scope>NUCLEOTIDE SEQUENCE [LARGE SCALE GENOMIC DNA]</scope>
    <source>
        <strain evidence="7 8">DPMB0001</strain>
    </source>
</reference>
<dbReference type="GO" id="GO:0005886">
    <property type="term" value="C:plasma membrane"/>
    <property type="evidence" value="ECO:0007669"/>
    <property type="project" value="UniProtKB-SubCell"/>
</dbReference>
<evidence type="ECO:0000256" key="2">
    <source>
        <dbReference type="ARBA" id="ARBA00022475"/>
    </source>
</evidence>
<dbReference type="InterPro" id="IPR050833">
    <property type="entry name" value="Poly_Biosynth_Transport"/>
</dbReference>
<feature type="transmembrane region" description="Helical" evidence="6">
    <location>
        <begin position="54"/>
        <end position="73"/>
    </location>
</feature>
<dbReference type="RefSeq" id="WP_219287800.1">
    <property type="nucleotide sequence ID" value="NZ_RPHB01000003.1"/>
</dbReference>
<feature type="transmembrane region" description="Helical" evidence="6">
    <location>
        <begin position="184"/>
        <end position="206"/>
    </location>
</feature>
<gene>
    <name evidence="7" type="ORF">EGN73_06855</name>
</gene>
<dbReference type="InterPro" id="IPR002797">
    <property type="entry name" value="Polysacc_synth"/>
</dbReference>
<dbReference type="Proteomes" id="UP000727490">
    <property type="component" value="Unassembled WGS sequence"/>
</dbReference>
<keyword evidence="8" id="KW-1185">Reference proteome</keyword>
<accession>A0A951MCH8</accession>
<feature type="transmembrane region" description="Helical" evidence="6">
    <location>
        <begin position="94"/>
        <end position="120"/>
    </location>
</feature>
<feature type="transmembrane region" description="Helical" evidence="6">
    <location>
        <begin position="304"/>
        <end position="326"/>
    </location>
</feature>